<feature type="compositionally biased region" description="Low complexity" evidence="1">
    <location>
        <begin position="157"/>
        <end position="169"/>
    </location>
</feature>
<protein>
    <submittedName>
        <fullName evidence="2">Accessory Sec system protein Asp3</fullName>
    </submittedName>
</protein>
<evidence type="ECO:0000313" key="2">
    <source>
        <dbReference type="EMBL" id="PTI50796.1"/>
    </source>
</evidence>
<dbReference type="GO" id="GO:0015031">
    <property type="term" value="P:protein transport"/>
    <property type="evidence" value="ECO:0007669"/>
    <property type="project" value="InterPro"/>
</dbReference>
<dbReference type="GeneID" id="58058916"/>
<dbReference type="STRING" id="1194526.A284_00680"/>
<dbReference type="AlphaFoldDB" id="A0A2T4PZX5"/>
<feature type="compositionally biased region" description="Polar residues" evidence="1">
    <location>
        <begin position="185"/>
        <end position="197"/>
    </location>
</feature>
<organism evidence="2 3">
    <name type="scientific">Staphylococcus warneri</name>
    <dbReference type="NCBI Taxonomy" id="1292"/>
    <lineage>
        <taxon>Bacteria</taxon>
        <taxon>Bacillati</taxon>
        <taxon>Bacillota</taxon>
        <taxon>Bacilli</taxon>
        <taxon>Bacillales</taxon>
        <taxon>Staphylococcaceae</taxon>
        <taxon>Staphylococcus</taxon>
    </lineage>
</organism>
<evidence type="ECO:0000256" key="1">
    <source>
        <dbReference type="SAM" id="MobiDB-lite"/>
    </source>
</evidence>
<comment type="caution">
    <text evidence="2">The sequence shown here is derived from an EMBL/GenBank/DDBJ whole genome shotgun (WGS) entry which is preliminary data.</text>
</comment>
<dbReference type="NCBIfam" id="TIGR03711">
    <property type="entry name" value="acc_sec_asp3"/>
    <property type="match status" value="1"/>
</dbReference>
<dbReference type="RefSeq" id="WP_049415505.1">
    <property type="nucleotide sequence ID" value="NZ_CP032159.1"/>
</dbReference>
<proteinExistence type="predicted"/>
<gene>
    <name evidence="2" type="primary">asp3</name>
    <name evidence="2" type="ORF">BU085_07625</name>
</gene>
<dbReference type="EMBL" id="PZEV01000022">
    <property type="protein sequence ID" value="PTI50796.1"/>
    <property type="molecule type" value="Genomic_DNA"/>
</dbReference>
<feature type="compositionally biased region" description="Basic and acidic residues" evidence="1">
    <location>
        <begin position="172"/>
        <end position="184"/>
    </location>
</feature>
<accession>A0A2T4PZX5</accession>
<sequence>MQSNQTLDVRWRKVTRHTYKHGATIQFHDDYTYYENQLMPSGLQINLWEPATTFDKDGHPPKLPMLKRGYRYDIHLDITATPAQSVYVIVTFYLKNGKAFDHCMIKETDSYFIYPNEAYSYDICLMNAACHHLIFKKITLTERYFVKDKDKEIAESIESSTNDISTSSDDITETHSSEDGRPRTPQENVNLVNQIMKTTRPKRDHD</sequence>
<dbReference type="Proteomes" id="UP000240717">
    <property type="component" value="Unassembled WGS sequence"/>
</dbReference>
<evidence type="ECO:0000313" key="3">
    <source>
        <dbReference type="Proteomes" id="UP000240717"/>
    </source>
</evidence>
<reference evidence="2 3" key="1">
    <citation type="journal article" date="2016" name="Front. Microbiol.">
        <title>Comprehensive Phylogenetic Analysis of Bovine Non-aureus Staphylococci Species Based on Whole-Genome Sequencing.</title>
        <authorList>
            <person name="Naushad S."/>
            <person name="Barkema H.W."/>
            <person name="Luby C."/>
            <person name="Condas L.A."/>
            <person name="Nobrega D.B."/>
            <person name="Carson D.A."/>
            <person name="De Buck J."/>
        </authorList>
    </citation>
    <scope>NUCLEOTIDE SEQUENCE [LARGE SCALE GENOMIC DNA]</scope>
    <source>
        <strain evidence="2 3">SNUC 2993</strain>
    </source>
</reference>
<name>A0A2T4PZX5_STAWA</name>
<feature type="region of interest" description="Disordered" evidence="1">
    <location>
        <begin position="157"/>
        <end position="206"/>
    </location>
</feature>
<dbReference type="Pfam" id="PF15432">
    <property type="entry name" value="Sec-ASP3"/>
    <property type="match status" value="1"/>
</dbReference>
<dbReference type="InterPro" id="IPR022259">
    <property type="entry name" value="Acessory_Sec_prot_Asp3"/>
</dbReference>